<dbReference type="Pfam" id="PF23755">
    <property type="entry name" value="Ig-like_IP5PC_F"/>
    <property type="match status" value="1"/>
</dbReference>
<dbReference type="InterPro" id="IPR036691">
    <property type="entry name" value="Endo/exonu/phosph_ase_sf"/>
</dbReference>
<keyword evidence="12" id="KW-1185">Reference proteome</keyword>
<dbReference type="PANTHER" id="PTHR11200:SF300">
    <property type="entry name" value="TYPE II INOSITOL 1,4,5-TRISPHOSPHATE 5-PHOSPHATASE"/>
    <property type="match status" value="1"/>
</dbReference>
<dbReference type="InterPro" id="IPR056455">
    <property type="entry name" value="Ig-like_IP5PC_F"/>
</dbReference>
<dbReference type="InterPro" id="IPR036322">
    <property type="entry name" value="WD40_repeat_dom_sf"/>
</dbReference>
<dbReference type="FunFam" id="3.60.10.10:FF:000011">
    <property type="entry name" value="Type II inositol polyphosphate 5-phosphatase 15"/>
    <property type="match status" value="1"/>
</dbReference>
<evidence type="ECO:0000256" key="5">
    <source>
        <dbReference type="ARBA" id="ARBA00022737"/>
    </source>
</evidence>
<evidence type="ECO:0000256" key="3">
    <source>
        <dbReference type="ARBA" id="ARBA00022499"/>
    </source>
</evidence>
<keyword evidence="6" id="KW-0378">Hydrolase</keyword>
<feature type="region of interest" description="Disordered" evidence="9">
    <location>
        <begin position="29"/>
        <end position="52"/>
    </location>
</feature>
<dbReference type="GO" id="GO:0004439">
    <property type="term" value="F:phosphatidylinositol-4,5-bisphosphate 5-phosphatase activity"/>
    <property type="evidence" value="ECO:0007669"/>
    <property type="project" value="TreeGrafter"/>
</dbReference>
<dbReference type="SUPFAM" id="SSF56219">
    <property type="entry name" value="DNase I-like"/>
    <property type="match status" value="1"/>
</dbReference>
<dbReference type="InterPro" id="IPR000300">
    <property type="entry name" value="IPPc"/>
</dbReference>
<dbReference type="Pfam" id="PF23754">
    <property type="entry name" value="Beta-prop_IP5PC_F"/>
    <property type="match status" value="1"/>
</dbReference>
<dbReference type="SMART" id="SM00128">
    <property type="entry name" value="IPPc"/>
    <property type="match status" value="1"/>
</dbReference>
<organism evidence="11 12">
    <name type="scientific">Paspalum notatum var. saurae</name>
    <dbReference type="NCBI Taxonomy" id="547442"/>
    <lineage>
        <taxon>Eukaryota</taxon>
        <taxon>Viridiplantae</taxon>
        <taxon>Streptophyta</taxon>
        <taxon>Embryophyta</taxon>
        <taxon>Tracheophyta</taxon>
        <taxon>Spermatophyta</taxon>
        <taxon>Magnoliopsida</taxon>
        <taxon>Liliopsida</taxon>
        <taxon>Poales</taxon>
        <taxon>Poaceae</taxon>
        <taxon>PACMAD clade</taxon>
        <taxon>Panicoideae</taxon>
        <taxon>Andropogonodae</taxon>
        <taxon>Paspaleae</taxon>
        <taxon>Paspalinae</taxon>
        <taxon>Paspalum</taxon>
    </lineage>
</organism>
<sequence length="1132" mass="124083">MDPDDEAARRDLFGQHLPHVAVEPAFPPAHTRHAAPRGHSFGDDPTASSPALRHEPARCATFPQRHGEPAAHAPAASYAAWALSEYGGGAGGGALPEFIGVGGGEGIFRVPLRAATHPARPPPLEVRPHPLRETQVGAFLRTLACDARGRQLWAGAESGVRVWALGEVFSAWPGAGPRRRGDEESAPFRESVPAPPALCAAVDGANRIVWTGHRDGRIRAWRMDLAAPAGDRAGSAPMFMEALSWQAHARTPVLAIVVTSYGEIWSGSEGGIIKAWPWGAIAKSLTFTSGEKHMASLLVEKAYIDLRNNATVGNVCSLPAADVKHMLADHCRAKVWSVTSTAFALWDARTRDLLKVFGIDGQVDLARLEAPVMPEKFIEEEIKVKPTKKEKPQGSFTFFQKSRNALMGAADAVRRVATKGTFVEDNRRTEAVAHAMNGTIWSGCTDGSIIVWDGNGNRLQELQHHSSSVQCIKALGERVWVGYASGIIQVMDVEGNLLAGWTAHSCPVINMAIGDSYIFSLAHHGGIRGWPLSSPSPLDDILRYELASRELSYTRLENLKILVGTWNVAQGKASPEALRSWLGGAFYDIGLVVVGLQEVEMGAGVLAMAAAKESVGLEGSANGQWWIDNIGKTLDEGISFHRVGSRQLAGLLIAAWARNDLKPHVGDVDAAAVPCGFGRAIGNKGGVGLRIRVFDRRICFVNNHFAAHQENVSRRNADFDHIYRTMTFNKPHGSTASTTSVQLHKTVSANENQADDDRPELAEADMVVFLGDFNYRLDGITYDEARDMVSQRSFDWLRERDQLRAEMKAGNVFQGMREGPIRFPPTYKFQRHLLGLSGYDSGEKKRIPAWCDRILYRDSRPVSIAECSLECPIVAAITAYEACMDVTDSDHKPVRCTFSADIARVDELIRRQEFGKIIQSNEKVCSLLQELHIVPDTIISTNNIILENQDDVILRITNNCETSKAAFEILCEGQSIRKQDGTKSELLLRPSFGFPLWLEVELLYFSVQPSVGLIEPGETMEVAVHHEDFFTEEEFVDGVQQNWWCEATRDMEVVLSVNVTGSTSTKTITHRINVRHCCPVPTAPPPVNPRSITDAPSDAVSSSKNNQSNHLQRSDFANFGSSEVHDLCVMPK</sequence>
<dbReference type="InterPro" id="IPR046985">
    <property type="entry name" value="IP5"/>
</dbReference>
<evidence type="ECO:0000256" key="1">
    <source>
        <dbReference type="ARBA" id="ARBA00001946"/>
    </source>
</evidence>
<dbReference type="AlphaFoldDB" id="A0AAQ3XD93"/>
<dbReference type="InterPro" id="IPR015943">
    <property type="entry name" value="WD40/YVTN_repeat-like_dom_sf"/>
</dbReference>
<keyword evidence="3" id="KW-1017">Isopeptide bond</keyword>
<evidence type="ECO:0000256" key="7">
    <source>
        <dbReference type="ARBA" id="ARBA00022842"/>
    </source>
</evidence>
<keyword evidence="4" id="KW-0479">Metal-binding</keyword>
<dbReference type="InterPro" id="IPR001680">
    <property type="entry name" value="WD40_rpt"/>
</dbReference>
<protein>
    <recommendedName>
        <fullName evidence="10">Inositol polyphosphate-related phosphatase domain-containing protein</fullName>
    </recommendedName>
</protein>
<evidence type="ECO:0000313" key="12">
    <source>
        <dbReference type="Proteomes" id="UP001341281"/>
    </source>
</evidence>
<dbReference type="SUPFAM" id="SSF50978">
    <property type="entry name" value="WD40 repeat-like"/>
    <property type="match status" value="1"/>
</dbReference>
<feature type="region of interest" description="Disordered" evidence="9">
    <location>
        <begin position="1080"/>
        <end position="1116"/>
    </location>
</feature>
<dbReference type="GO" id="GO:0046856">
    <property type="term" value="P:phosphatidylinositol dephosphorylation"/>
    <property type="evidence" value="ECO:0007669"/>
    <property type="project" value="InterPro"/>
</dbReference>
<dbReference type="CDD" id="cd09074">
    <property type="entry name" value="INPP5c"/>
    <property type="match status" value="1"/>
</dbReference>
<accession>A0AAQ3XD93</accession>
<keyword evidence="5" id="KW-0677">Repeat</keyword>
<proteinExistence type="inferred from homology"/>
<comment type="cofactor">
    <cofactor evidence="1">
        <name>Mg(2+)</name>
        <dbReference type="ChEBI" id="CHEBI:18420"/>
    </cofactor>
</comment>
<keyword evidence="8" id="KW-0832">Ubl conjugation</keyword>
<dbReference type="Gene3D" id="2.130.10.10">
    <property type="entry name" value="YVTN repeat-like/Quinoprotein amine dehydrogenase"/>
    <property type="match status" value="1"/>
</dbReference>
<evidence type="ECO:0000256" key="4">
    <source>
        <dbReference type="ARBA" id="ARBA00022723"/>
    </source>
</evidence>
<feature type="domain" description="Inositol polyphosphate-related phosphatase" evidence="10">
    <location>
        <begin position="557"/>
        <end position="906"/>
    </location>
</feature>
<feature type="compositionally biased region" description="Polar residues" evidence="9">
    <location>
        <begin position="1099"/>
        <end position="1111"/>
    </location>
</feature>
<reference evidence="11 12" key="1">
    <citation type="submission" date="2024-02" db="EMBL/GenBank/DDBJ databases">
        <title>High-quality chromosome-scale genome assembly of Pensacola bahiagrass (Paspalum notatum Flugge var. saurae).</title>
        <authorList>
            <person name="Vega J.M."/>
            <person name="Podio M."/>
            <person name="Orjuela J."/>
            <person name="Siena L.A."/>
            <person name="Pessino S.C."/>
            <person name="Combes M.C."/>
            <person name="Mariac C."/>
            <person name="Albertini E."/>
            <person name="Pupilli F."/>
            <person name="Ortiz J.P.A."/>
            <person name="Leblanc O."/>
        </authorList>
    </citation>
    <scope>NUCLEOTIDE SEQUENCE [LARGE SCALE GENOMIC DNA]</scope>
    <source>
        <strain evidence="11">R1</strain>
        <tissue evidence="11">Leaf</tissue>
    </source>
</reference>
<dbReference type="Gene3D" id="3.60.10.10">
    <property type="entry name" value="Endonuclease/exonuclease/phosphatase"/>
    <property type="match status" value="1"/>
</dbReference>
<evidence type="ECO:0000256" key="8">
    <source>
        <dbReference type="ARBA" id="ARBA00022843"/>
    </source>
</evidence>
<dbReference type="InterPro" id="IPR056454">
    <property type="entry name" value="Beta-prop_IP5PC_F"/>
</dbReference>
<comment type="similarity">
    <text evidence="2">Belongs to the inositol polyphosphate 5-phosphatase family.</text>
</comment>
<dbReference type="Proteomes" id="UP001341281">
    <property type="component" value="Chromosome 09"/>
</dbReference>
<keyword evidence="7" id="KW-0460">Magnesium</keyword>
<dbReference type="Pfam" id="PF22669">
    <property type="entry name" value="Exo_endo_phos2"/>
    <property type="match status" value="1"/>
</dbReference>
<dbReference type="GO" id="GO:0009846">
    <property type="term" value="P:pollen germination"/>
    <property type="evidence" value="ECO:0007669"/>
    <property type="project" value="UniProtKB-ARBA"/>
</dbReference>
<evidence type="ECO:0000256" key="2">
    <source>
        <dbReference type="ARBA" id="ARBA00010768"/>
    </source>
</evidence>
<dbReference type="SMART" id="SM00320">
    <property type="entry name" value="WD40"/>
    <property type="match status" value="5"/>
</dbReference>
<evidence type="ECO:0000256" key="6">
    <source>
        <dbReference type="ARBA" id="ARBA00022801"/>
    </source>
</evidence>
<dbReference type="GO" id="GO:0046872">
    <property type="term" value="F:metal ion binding"/>
    <property type="evidence" value="ECO:0007669"/>
    <property type="project" value="UniProtKB-KW"/>
</dbReference>
<dbReference type="PANTHER" id="PTHR11200">
    <property type="entry name" value="INOSITOL 5-PHOSPHATASE"/>
    <property type="match status" value="1"/>
</dbReference>
<evidence type="ECO:0000256" key="9">
    <source>
        <dbReference type="SAM" id="MobiDB-lite"/>
    </source>
</evidence>
<evidence type="ECO:0000259" key="10">
    <source>
        <dbReference type="SMART" id="SM00128"/>
    </source>
</evidence>
<evidence type="ECO:0000313" key="11">
    <source>
        <dbReference type="EMBL" id="WVZ92082.1"/>
    </source>
</evidence>
<dbReference type="EMBL" id="CP144753">
    <property type="protein sequence ID" value="WVZ92082.1"/>
    <property type="molecule type" value="Genomic_DNA"/>
</dbReference>
<name>A0AAQ3XD93_PASNO</name>
<gene>
    <name evidence="11" type="ORF">U9M48_038175</name>
</gene>